<dbReference type="EMBL" id="JADZLT010000052">
    <property type="protein sequence ID" value="MBH0239049.1"/>
    <property type="molecule type" value="Genomic_DNA"/>
</dbReference>
<dbReference type="AlphaFoldDB" id="A0A931N0D0"/>
<dbReference type="RefSeq" id="WP_197312123.1">
    <property type="nucleotide sequence ID" value="NZ_JADZLT010000052.1"/>
</dbReference>
<keyword evidence="2" id="KW-1185">Reference proteome</keyword>
<sequence>MRFVTDAADIPYFIPPMKNARSHHVISRGQSPNFYRLEDLHDSGTGHTPWVAAFERMFVGLFLALDAPVPYAFRTPDGRVRSLDAGCMKWLSNRSPAEIEFTLDAEGFIDTVVPSANLLARYEQDRLVLRDRIIKATPGDD</sequence>
<evidence type="ECO:0000313" key="2">
    <source>
        <dbReference type="Proteomes" id="UP000631694"/>
    </source>
</evidence>
<gene>
    <name evidence="1" type="ORF">I5731_14560</name>
</gene>
<protein>
    <submittedName>
        <fullName evidence="1">Uncharacterized protein</fullName>
    </submittedName>
</protein>
<organism evidence="1 2">
    <name type="scientific">Methylobrevis albus</name>
    <dbReference type="NCBI Taxonomy" id="2793297"/>
    <lineage>
        <taxon>Bacteria</taxon>
        <taxon>Pseudomonadati</taxon>
        <taxon>Pseudomonadota</taxon>
        <taxon>Alphaproteobacteria</taxon>
        <taxon>Hyphomicrobiales</taxon>
        <taxon>Pleomorphomonadaceae</taxon>
        <taxon>Methylobrevis</taxon>
    </lineage>
</organism>
<reference evidence="1" key="1">
    <citation type="submission" date="2020-12" db="EMBL/GenBank/DDBJ databases">
        <title>Methylobrevis albus sp. nov., isolated from fresh water lack sediment.</title>
        <authorList>
            <person name="Zou Q."/>
        </authorList>
    </citation>
    <scope>NUCLEOTIDE SEQUENCE</scope>
    <source>
        <strain evidence="1">L22</strain>
    </source>
</reference>
<proteinExistence type="predicted"/>
<accession>A0A931N0D0</accession>
<dbReference type="Proteomes" id="UP000631694">
    <property type="component" value="Unassembled WGS sequence"/>
</dbReference>
<comment type="caution">
    <text evidence="1">The sequence shown here is derived from an EMBL/GenBank/DDBJ whole genome shotgun (WGS) entry which is preliminary data.</text>
</comment>
<name>A0A931N0D0_9HYPH</name>
<evidence type="ECO:0000313" key="1">
    <source>
        <dbReference type="EMBL" id="MBH0239049.1"/>
    </source>
</evidence>